<evidence type="ECO:0000313" key="4">
    <source>
        <dbReference type="Proteomes" id="UP001054857"/>
    </source>
</evidence>
<keyword evidence="2" id="KW-1133">Transmembrane helix</keyword>
<accession>A0AAD3DNL5</accession>
<feature type="transmembrane region" description="Helical" evidence="2">
    <location>
        <begin position="120"/>
        <end position="140"/>
    </location>
</feature>
<protein>
    <submittedName>
        <fullName evidence="3">Uncharacterized protein</fullName>
    </submittedName>
</protein>
<sequence>MHKETMLTRSSLRKGACACPCVYSSLCCPLLYTKTRLAFSWSPCRAPHSTIPSISIHAPSLALSSAQLRRHACPVPLSVARTGSVSLQAAAGYPRSQYDKDTNTPANQAAHKTAFFTGSYAVAFGLALTIAPKTIFGLLFRSETVSSGWIRVGGILFTLIGWQYLGTALGDRKDQGARGFYSASVWSRLALAAAFVLLVAAGQSPPGLLLLAALNVAGAGAMYHALRGGRGTDDGTPNTLNEEGEQADEG</sequence>
<feature type="region of interest" description="Disordered" evidence="1">
    <location>
        <begin position="228"/>
        <end position="250"/>
    </location>
</feature>
<reference evidence="3 4" key="1">
    <citation type="journal article" date="2021" name="Sci. Rep.">
        <title>Genome sequencing of the multicellular alga Astrephomene provides insights into convergent evolution of germ-soma differentiation.</title>
        <authorList>
            <person name="Yamashita S."/>
            <person name="Yamamoto K."/>
            <person name="Matsuzaki R."/>
            <person name="Suzuki S."/>
            <person name="Yamaguchi H."/>
            <person name="Hirooka S."/>
            <person name="Minakuchi Y."/>
            <person name="Miyagishima S."/>
            <person name="Kawachi M."/>
            <person name="Toyoda A."/>
            <person name="Nozaki H."/>
        </authorList>
    </citation>
    <scope>NUCLEOTIDE SEQUENCE [LARGE SCALE GENOMIC DNA]</scope>
    <source>
        <strain evidence="3 4">NIES-4017</strain>
    </source>
</reference>
<name>A0AAD3DNL5_9CHLO</name>
<feature type="non-terminal residue" evidence="3">
    <location>
        <position position="250"/>
    </location>
</feature>
<evidence type="ECO:0000256" key="2">
    <source>
        <dbReference type="SAM" id="Phobius"/>
    </source>
</evidence>
<feature type="transmembrane region" description="Helical" evidence="2">
    <location>
        <begin position="185"/>
        <end position="202"/>
    </location>
</feature>
<organism evidence="3 4">
    <name type="scientific">Astrephomene gubernaculifera</name>
    <dbReference type="NCBI Taxonomy" id="47775"/>
    <lineage>
        <taxon>Eukaryota</taxon>
        <taxon>Viridiplantae</taxon>
        <taxon>Chlorophyta</taxon>
        <taxon>core chlorophytes</taxon>
        <taxon>Chlorophyceae</taxon>
        <taxon>CS clade</taxon>
        <taxon>Chlamydomonadales</taxon>
        <taxon>Astrephomenaceae</taxon>
        <taxon>Astrephomene</taxon>
    </lineage>
</organism>
<gene>
    <name evidence="3" type="ORF">Agub_g5642</name>
</gene>
<dbReference type="EMBL" id="BMAR01000007">
    <property type="protein sequence ID" value="GFR44409.1"/>
    <property type="molecule type" value="Genomic_DNA"/>
</dbReference>
<dbReference type="Proteomes" id="UP001054857">
    <property type="component" value="Unassembled WGS sequence"/>
</dbReference>
<dbReference type="AlphaFoldDB" id="A0AAD3DNL5"/>
<keyword evidence="2" id="KW-0472">Membrane</keyword>
<evidence type="ECO:0000313" key="3">
    <source>
        <dbReference type="EMBL" id="GFR44409.1"/>
    </source>
</evidence>
<evidence type="ECO:0000256" key="1">
    <source>
        <dbReference type="SAM" id="MobiDB-lite"/>
    </source>
</evidence>
<feature type="transmembrane region" description="Helical" evidence="2">
    <location>
        <begin position="146"/>
        <end position="165"/>
    </location>
</feature>
<keyword evidence="2" id="KW-0812">Transmembrane</keyword>
<keyword evidence="4" id="KW-1185">Reference proteome</keyword>
<proteinExistence type="predicted"/>
<comment type="caution">
    <text evidence="3">The sequence shown here is derived from an EMBL/GenBank/DDBJ whole genome shotgun (WGS) entry which is preliminary data.</text>
</comment>